<dbReference type="OrthoDB" id="3473305at2759"/>
<protein>
    <recommendedName>
        <fullName evidence="2">2EXR domain-containing protein</fullName>
    </recommendedName>
</protein>
<dbReference type="GeneID" id="5435815"/>
<organism evidence="3 4">
    <name type="scientific">Botryotinia fuckeliana (strain B05.10)</name>
    <name type="common">Noble rot fungus</name>
    <name type="synonym">Botrytis cinerea</name>
    <dbReference type="NCBI Taxonomy" id="332648"/>
    <lineage>
        <taxon>Eukaryota</taxon>
        <taxon>Fungi</taxon>
        <taxon>Dikarya</taxon>
        <taxon>Ascomycota</taxon>
        <taxon>Pezizomycotina</taxon>
        <taxon>Leotiomycetes</taxon>
        <taxon>Helotiales</taxon>
        <taxon>Sclerotiniaceae</taxon>
        <taxon>Botrytis</taxon>
    </lineage>
</organism>
<evidence type="ECO:0000313" key="3">
    <source>
        <dbReference type="EMBL" id="ATZ56392.1"/>
    </source>
</evidence>
<dbReference type="InterPro" id="IPR045518">
    <property type="entry name" value="2EXR"/>
</dbReference>
<sequence>MSEHHLPSNSDVEKKEDISLSTFQENQPVSTTLQSVMTTPFNSPLPKTFKAAEPTKDSNLAGNPITIDDNDDDSTKSNTDQANKLIPPSATWKGKGKATAASHAYSEEEMIAATALLTLSRNVYDMSIETYNNKETDQRTTSGMAHVASGQLPGFPTEIWIKIWTLVANNNPRNVDIWACSVGPKVLWDSEEQRIIDDPRNYSHGVRWKPFKFMTTQIVPPVLHINVLSRCIGLEYYRLAFGCRDGMPDIPLDDYSKFEPHIYCHVENDLICPMGRFKPNESDFFWTGFPNGISSIAINLGRLTKSTPKLEDNEDYNKQMAHEQFSKEDWRGLNEELDPLDEMITFFDINYEDQFRGRATRIYMYYFTDYISKRGPRDFRFTPFLEDSDEHVLPPSDVLFDIYPYSNCSLSRYFREAEWLLHLGPDGDDSYERWEKWLQYGGLAWLKGEGPKPCWGQLDNPTPDDQERDEFFSNLDLEEEQDFINRGVPNIGLNSKFWLPGYPEIHYMNLKIHG</sequence>
<dbReference type="Proteomes" id="UP000001798">
    <property type="component" value="Chromosome 13"/>
</dbReference>
<dbReference type="Pfam" id="PF20150">
    <property type="entry name" value="2EXR"/>
    <property type="match status" value="1"/>
</dbReference>
<reference evidence="3 4" key="3">
    <citation type="journal article" date="2017" name="Mol. Plant Pathol.">
        <title>A gapless genome sequence of the fungus Botrytis cinerea.</title>
        <authorList>
            <person name="Van Kan J.A."/>
            <person name="Stassen J.H."/>
            <person name="Mosbach A."/>
            <person name="Van Der Lee T.A."/>
            <person name="Faino L."/>
            <person name="Farmer A.D."/>
            <person name="Papasotiriou D.G."/>
            <person name="Zhou S."/>
            <person name="Seidl M.F."/>
            <person name="Cottam E."/>
            <person name="Edel D."/>
            <person name="Hahn M."/>
            <person name="Schwartz D.C."/>
            <person name="Dietrich R.A."/>
            <person name="Widdison S."/>
            <person name="Scalliet G."/>
        </authorList>
    </citation>
    <scope>NUCLEOTIDE SEQUENCE [LARGE SCALE GENOMIC DNA]</scope>
    <source>
        <strain evidence="3 4">B05.10</strain>
    </source>
</reference>
<feature type="compositionally biased region" description="Polar residues" evidence="1">
    <location>
        <begin position="19"/>
        <end position="42"/>
    </location>
</feature>
<proteinExistence type="predicted"/>
<feature type="domain" description="2EXR" evidence="2">
    <location>
        <begin position="154"/>
        <end position="270"/>
    </location>
</feature>
<evidence type="ECO:0000313" key="4">
    <source>
        <dbReference type="Proteomes" id="UP000001798"/>
    </source>
</evidence>
<evidence type="ECO:0000256" key="1">
    <source>
        <dbReference type="SAM" id="MobiDB-lite"/>
    </source>
</evidence>
<keyword evidence="4" id="KW-1185">Reference proteome</keyword>
<dbReference type="EMBL" id="CP009817">
    <property type="protein sequence ID" value="ATZ56392.1"/>
    <property type="molecule type" value="Genomic_DNA"/>
</dbReference>
<feature type="region of interest" description="Disordered" evidence="1">
    <location>
        <begin position="1"/>
        <end position="96"/>
    </location>
</feature>
<evidence type="ECO:0000259" key="2">
    <source>
        <dbReference type="Pfam" id="PF20150"/>
    </source>
</evidence>
<reference evidence="3 4" key="1">
    <citation type="journal article" date="2011" name="PLoS Genet.">
        <title>Genomic analysis of the necrotrophic fungal pathogens Sclerotinia sclerotiorum and Botrytis cinerea.</title>
        <authorList>
            <person name="Amselem J."/>
            <person name="Cuomo C.A."/>
            <person name="van Kan J.A."/>
            <person name="Viaud M."/>
            <person name="Benito E.P."/>
            <person name="Couloux A."/>
            <person name="Coutinho P.M."/>
            <person name="de Vries R.P."/>
            <person name="Dyer P.S."/>
            <person name="Fillinger S."/>
            <person name="Fournier E."/>
            <person name="Gout L."/>
            <person name="Hahn M."/>
            <person name="Kohn L."/>
            <person name="Lapalu N."/>
            <person name="Plummer K.M."/>
            <person name="Pradier J.M."/>
            <person name="Quevillon E."/>
            <person name="Sharon A."/>
            <person name="Simon A."/>
            <person name="ten Have A."/>
            <person name="Tudzynski B."/>
            <person name="Tudzynski P."/>
            <person name="Wincker P."/>
            <person name="Andrew M."/>
            <person name="Anthouard V."/>
            <person name="Beever R.E."/>
            <person name="Beffa R."/>
            <person name="Benoit I."/>
            <person name="Bouzid O."/>
            <person name="Brault B."/>
            <person name="Chen Z."/>
            <person name="Choquer M."/>
            <person name="Collemare J."/>
            <person name="Cotton P."/>
            <person name="Danchin E.G."/>
            <person name="Da Silva C."/>
            <person name="Gautier A."/>
            <person name="Giraud C."/>
            <person name="Giraud T."/>
            <person name="Gonzalez C."/>
            <person name="Grossetete S."/>
            <person name="Guldener U."/>
            <person name="Henrissat B."/>
            <person name="Howlett B.J."/>
            <person name="Kodira C."/>
            <person name="Kretschmer M."/>
            <person name="Lappartient A."/>
            <person name="Leroch M."/>
            <person name="Levis C."/>
            <person name="Mauceli E."/>
            <person name="Neuveglise C."/>
            <person name="Oeser B."/>
            <person name="Pearson M."/>
            <person name="Poulain J."/>
            <person name="Poussereau N."/>
            <person name="Quesneville H."/>
            <person name="Rascle C."/>
            <person name="Schumacher J."/>
            <person name="Segurens B."/>
            <person name="Sexton A."/>
            <person name="Silva E."/>
            <person name="Sirven C."/>
            <person name="Soanes D.M."/>
            <person name="Talbot N.J."/>
            <person name="Templeton M."/>
            <person name="Yandava C."/>
            <person name="Yarden O."/>
            <person name="Zeng Q."/>
            <person name="Rollins J.A."/>
            <person name="Lebrun M.H."/>
            <person name="Dickman M."/>
        </authorList>
    </citation>
    <scope>NUCLEOTIDE SEQUENCE [LARGE SCALE GENOMIC DNA]</scope>
    <source>
        <strain evidence="3 4">B05.10</strain>
    </source>
</reference>
<dbReference type="KEGG" id="bfu:BCIN_13g02310"/>
<dbReference type="VEuPathDB" id="FungiDB:Bcin13g02310"/>
<reference evidence="3 4" key="2">
    <citation type="journal article" date="2012" name="Eukaryot. Cell">
        <title>Genome update of Botrytis cinerea strains B05.10 and T4.</title>
        <authorList>
            <person name="Staats M."/>
            <person name="van Kan J.A."/>
        </authorList>
    </citation>
    <scope>NUCLEOTIDE SEQUENCE [LARGE SCALE GENOMIC DNA]</scope>
    <source>
        <strain evidence="3 4">B05.10</strain>
    </source>
</reference>
<dbReference type="AlphaFoldDB" id="A0A384K0V1"/>
<gene>
    <name evidence="3" type="ORF">BCIN_13g02310</name>
</gene>
<feature type="compositionally biased region" description="Basic and acidic residues" evidence="1">
    <location>
        <begin position="1"/>
        <end position="18"/>
    </location>
</feature>
<dbReference type="RefSeq" id="XP_001555301.2">
    <property type="nucleotide sequence ID" value="XM_001555251.2"/>
</dbReference>
<name>A0A384K0V1_BOTFB</name>
<accession>A0A384K0V1</accession>